<dbReference type="InterPro" id="IPR009465">
    <property type="entry name" value="Spondin_N"/>
</dbReference>
<dbReference type="EMBL" id="UARG01000017">
    <property type="protein sequence ID" value="SQA77971.1"/>
    <property type="molecule type" value="Genomic_DNA"/>
</dbReference>
<dbReference type="Gene3D" id="2.60.40.2130">
    <property type="entry name" value="F-spondin domain"/>
    <property type="match status" value="2"/>
</dbReference>
<dbReference type="PROSITE" id="PS51257">
    <property type="entry name" value="PROKAR_LIPOPROTEIN"/>
    <property type="match status" value="1"/>
</dbReference>
<dbReference type="AlphaFoldDB" id="A0A2X2RNH4"/>
<evidence type="ECO:0000313" key="2">
    <source>
        <dbReference type="Proteomes" id="UP000249891"/>
    </source>
</evidence>
<accession>A0A2X2RNH4</accession>
<dbReference type="Proteomes" id="UP000249891">
    <property type="component" value="Unassembled WGS sequence"/>
</dbReference>
<gene>
    <name evidence="1" type="ORF">NCTC11546_01196</name>
</gene>
<protein>
    <submittedName>
        <fullName evidence="1">Spondin_N</fullName>
    </submittedName>
</protein>
<dbReference type="NCBIfam" id="NF038123">
    <property type="entry name" value="NF038123_dom"/>
    <property type="match status" value="2"/>
</dbReference>
<dbReference type="InterPro" id="IPR038678">
    <property type="entry name" value="Spondin_N_sf"/>
</dbReference>
<proteinExistence type="predicted"/>
<sequence length="423" mass="46240">MKHQILSVAVILSTLVVSCKKDKMDTIPPVSPTQAILTFENVVKPMKYVESGIFKGEGSVQMDNKEIKNLILPSNDPKTNSASFTFHAGKGQRLMFTMMFGASKDWFFAAKQPGIELYDEKGNPKTGVITSDVSLWDNGSKENTNGTKEDKVITSIKDKTMPQNLMKLILSYNEQSSAFTLKIINTSKGKKDTEGNSLETPFAPGVWVVANTLGGKLLDEKPFFEAGQKSTKELTILSETGNPEPLYQKVKAQTGIITGLSPAVVVVYTGNKNPLFTMGQKATEGLKKLSQMGDVKTFQMELKKLKEVKEVYIAGNAPIAPNTKVMTTIKKATGDKVAYALMFGYSNDWFYANSTNILTTDRGNLTDKTALYDSGTGVDQFPGAGNKQALFGGIPQKEDKVIEKVGNVFPLPKTNEVIKVTLQ</sequence>
<reference evidence="1 2" key="1">
    <citation type="submission" date="2018-06" db="EMBL/GenBank/DDBJ databases">
        <authorList>
            <consortium name="Pathogen Informatics"/>
            <person name="Doyle S."/>
        </authorList>
    </citation>
    <scope>NUCLEOTIDE SEQUENCE [LARGE SCALE GENOMIC DNA]</scope>
    <source>
        <strain evidence="1 2">NCTC11546</strain>
    </source>
</reference>
<evidence type="ECO:0000313" key="1">
    <source>
        <dbReference type="EMBL" id="SQA77971.1"/>
    </source>
</evidence>
<name>A0A2X2RNH4_CAPOC</name>
<dbReference type="RefSeq" id="WP_016478257.1">
    <property type="nucleotide sequence ID" value="NZ_UARG01000017.1"/>
</dbReference>
<organism evidence="1 2">
    <name type="scientific">Capnocytophaga ochracea</name>
    <dbReference type="NCBI Taxonomy" id="1018"/>
    <lineage>
        <taxon>Bacteria</taxon>
        <taxon>Pseudomonadati</taxon>
        <taxon>Bacteroidota</taxon>
        <taxon>Flavobacteriia</taxon>
        <taxon>Flavobacteriales</taxon>
        <taxon>Flavobacteriaceae</taxon>
        <taxon>Capnocytophaga</taxon>
    </lineage>
</organism>